<evidence type="ECO:0000256" key="2">
    <source>
        <dbReference type="SAM" id="Phobius"/>
    </source>
</evidence>
<evidence type="ECO:0000313" key="4">
    <source>
        <dbReference type="Proteomes" id="UP001165060"/>
    </source>
</evidence>
<evidence type="ECO:0000256" key="1">
    <source>
        <dbReference type="SAM" id="MobiDB-lite"/>
    </source>
</evidence>
<feature type="transmembrane region" description="Helical" evidence="2">
    <location>
        <begin position="36"/>
        <end position="54"/>
    </location>
</feature>
<name>A0ABQ6MKV0_9STRA</name>
<feature type="compositionally biased region" description="Low complexity" evidence="1">
    <location>
        <begin position="7"/>
        <end position="27"/>
    </location>
</feature>
<keyword evidence="2" id="KW-0472">Membrane</keyword>
<comment type="caution">
    <text evidence="3">The sequence shown here is derived from an EMBL/GenBank/DDBJ whole genome shotgun (WGS) entry which is preliminary data.</text>
</comment>
<keyword evidence="2" id="KW-1133">Transmembrane helix</keyword>
<keyword evidence="4" id="KW-1185">Reference proteome</keyword>
<sequence length="122" mass="11975">MPPSSLAPPSSSSRSSSLSSTGPSFTDPLPDLDPDALVFLAGVLPFAWAAVEFWRRIAAGASFGTGKDSVIIGKDDSPADSRGRKVLGKGALAVAYALFAIAGGAVVVSLLAVAGGGGGGGE</sequence>
<dbReference type="EMBL" id="BRYB01000324">
    <property type="protein sequence ID" value="GMI27719.1"/>
    <property type="molecule type" value="Genomic_DNA"/>
</dbReference>
<feature type="region of interest" description="Disordered" evidence="1">
    <location>
        <begin position="1"/>
        <end position="27"/>
    </location>
</feature>
<reference evidence="3 4" key="1">
    <citation type="journal article" date="2023" name="Commun. Biol.">
        <title>Genome analysis of Parmales, the sister group of diatoms, reveals the evolutionary specialization of diatoms from phago-mixotrophs to photoautotrophs.</title>
        <authorList>
            <person name="Ban H."/>
            <person name="Sato S."/>
            <person name="Yoshikawa S."/>
            <person name="Yamada K."/>
            <person name="Nakamura Y."/>
            <person name="Ichinomiya M."/>
            <person name="Sato N."/>
            <person name="Blanc-Mathieu R."/>
            <person name="Endo H."/>
            <person name="Kuwata A."/>
            <person name="Ogata H."/>
        </authorList>
    </citation>
    <scope>NUCLEOTIDE SEQUENCE [LARGE SCALE GENOMIC DNA]</scope>
</reference>
<feature type="transmembrane region" description="Helical" evidence="2">
    <location>
        <begin position="91"/>
        <end position="114"/>
    </location>
</feature>
<proteinExistence type="predicted"/>
<evidence type="ECO:0000313" key="3">
    <source>
        <dbReference type="EMBL" id="GMI27719.1"/>
    </source>
</evidence>
<keyword evidence="2" id="KW-0812">Transmembrane</keyword>
<protein>
    <submittedName>
        <fullName evidence="3">Uncharacterized protein</fullName>
    </submittedName>
</protein>
<organism evidence="3 4">
    <name type="scientific">Tetraparma gracilis</name>
    <dbReference type="NCBI Taxonomy" id="2962635"/>
    <lineage>
        <taxon>Eukaryota</taxon>
        <taxon>Sar</taxon>
        <taxon>Stramenopiles</taxon>
        <taxon>Ochrophyta</taxon>
        <taxon>Bolidophyceae</taxon>
        <taxon>Parmales</taxon>
        <taxon>Triparmaceae</taxon>
        <taxon>Tetraparma</taxon>
    </lineage>
</organism>
<gene>
    <name evidence="3" type="ORF">TeGR_g11568</name>
</gene>
<accession>A0ABQ6MKV0</accession>
<dbReference type="Proteomes" id="UP001165060">
    <property type="component" value="Unassembled WGS sequence"/>
</dbReference>